<evidence type="ECO:0000313" key="4">
    <source>
        <dbReference type="EMBL" id="KJD43496.1"/>
    </source>
</evidence>
<feature type="region of interest" description="Disordered" evidence="2">
    <location>
        <begin position="1"/>
        <end position="24"/>
    </location>
</feature>
<evidence type="ECO:0000256" key="2">
    <source>
        <dbReference type="SAM" id="MobiDB-lite"/>
    </source>
</evidence>
<proteinExistence type="inferred from homology"/>
<comment type="caution">
    <text evidence="4">The sequence shown here is derived from an EMBL/GenBank/DDBJ whole genome shotgun (WGS) entry which is preliminary data.</text>
</comment>
<dbReference type="EMBL" id="JTHP01000056">
    <property type="protein sequence ID" value="KJD43496.1"/>
    <property type="molecule type" value="Genomic_DNA"/>
</dbReference>
<dbReference type="NCBIfam" id="TIGR00350">
    <property type="entry name" value="lytR_cpsA_psr"/>
    <property type="match status" value="1"/>
</dbReference>
<evidence type="ECO:0000259" key="3">
    <source>
        <dbReference type="Pfam" id="PF03816"/>
    </source>
</evidence>
<sequence>MSNLSNGLPPRTQSGKKSAKPKKTKKKKSFFRSFMKFVLFLLIIGILAAGGYAYYLYNQVEEVLDTGINKEVPKTQLAEAKPLTILLLGTDYRPDHPTYLSDVIMVATLNPNTKSSTIVSLPRDTRLELDGYKPRKLNEYYPVFKAREKESGEVAEEQMKKMVGKYLNIDIDYVTVINFQGFRDVVDNLGGVDVTVDKNMCYRDSADGTNINLKAGAQHLNGDQALDFVRYRKSNCRPRTAESDDFDRNRRQNQVLHSLIDQMQSFSALSKFSAIIKSVDKNLMTDIESQQMKNLVQTYWNISKQNVKYNPVAGTWRSPYVYIDEQQLELARKSLQEELSKKASDNNTVSSSNS</sequence>
<dbReference type="RefSeq" id="WP_044648193.1">
    <property type="nucleotide sequence ID" value="NZ_JTHP01000056.1"/>
</dbReference>
<dbReference type="Gene3D" id="3.40.630.190">
    <property type="entry name" value="LCP protein"/>
    <property type="match status" value="1"/>
</dbReference>
<evidence type="ECO:0000313" key="5">
    <source>
        <dbReference type="Proteomes" id="UP000032534"/>
    </source>
</evidence>
<feature type="domain" description="Cell envelope-related transcriptional attenuator" evidence="3">
    <location>
        <begin position="101"/>
        <end position="264"/>
    </location>
</feature>
<protein>
    <submittedName>
        <fullName evidence="4">Transcriptional regulator</fullName>
    </submittedName>
</protein>
<keyword evidence="5" id="KW-1185">Reference proteome</keyword>
<gene>
    <name evidence="4" type="ORF">QD47_22325</name>
</gene>
<evidence type="ECO:0000256" key="1">
    <source>
        <dbReference type="ARBA" id="ARBA00006068"/>
    </source>
</evidence>
<accession>A0A0D7WWC7</accession>
<dbReference type="OrthoDB" id="27330at2"/>
<dbReference type="PATRIC" id="fig|159743.3.peg.4964"/>
<dbReference type="PANTHER" id="PTHR33392:SF6">
    <property type="entry name" value="POLYISOPRENYL-TEICHOIC ACID--PEPTIDOGLYCAN TEICHOIC ACID TRANSFERASE TAGU"/>
    <property type="match status" value="1"/>
</dbReference>
<name>A0A0D7WWC7_9BACL</name>
<reference evidence="4 5" key="1">
    <citation type="submission" date="2014-11" db="EMBL/GenBank/DDBJ databases">
        <title>Draft Genome Sequences of Paenibacillus polymyxa NRRL B-30509 and Paenibacillus terrae NRRL B-30644, Strains from a Poultry Environment that Produce Tridecaptin A and Paenicidins.</title>
        <authorList>
            <person name="van Belkum M.J."/>
            <person name="Lohans C.T."/>
            <person name="Vederas J.C."/>
        </authorList>
    </citation>
    <scope>NUCLEOTIDE SEQUENCE [LARGE SCALE GENOMIC DNA]</scope>
    <source>
        <strain evidence="4 5">NRRL B-30644</strain>
    </source>
</reference>
<dbReference type="InterPro" id="IPR004474">
    <property type="entry name" value="LytR_CpsA_psr"/>
</dbReference>
<dbReference type="AlphaFoldDB" id="A0A0D7WWC7"/>
<dbReference type="Pfam" id="PF03816">
    <property type="entry name" value="LytR_cpsA_psr"/>
    <property type="match status" value="1"/>
</dbReference>
<dbReference type="Proteomes" id="UP000032534">
    <property type="component" value="Unassembled WGS sequence"/>
</dbReference>
<comment type="similarity">
    <text evidence="1">Belongs to the LytR/CpsA/Psr (LCP) family.</text>
</comment>
<dbReference type="PANTHER" id="PTHR33392">
    <property type="entry name" value="POLYISOPRENYL-TEICHOIC ACID--PEPTIDOGLYCAN TEICHOIC ACID TRANSFERASE TAGU"/>
    <property type="match status" value="1"/>
</dbReference>
<organism evidence="4 5">
    <name type="scientific">Paenibacillus terrae</name>
    <dbReference type="NCBI Taxonomy" id="159743"/>
    <lineage>
        <taxon>Bacteria</taxon>
        <taxon>Bacillati</taxon>
        <taxon>Bacillota</taxon>
        <taxon>Bacilli</taxon>
        <taxon>Bacillales</taxon>
        <taxon>Paenibacillaceae</taxon>
        <taxon>Paenibacillus</taxon>
    </lineage>
</organism>
<dbReference type="InterPro" id="IPR050922">
    <property type="entry name" value="LytR/CpsA/Psr_CW_biosynth"/>
</dbReference>